<keyword evidence="9" id="KW-1185">Reference proteome</keyword>
<dbReference type="EMBL" id="CP045929">
    <property type="protein sequence ID" value="QGK71626.1"/>
    <property type="molecule type" value="Genomic_DNA"/>
</dbReference>
<dbReference type="EC" id="7.1.1.-" evidence="5"/>
<dbReference type="NCBIfam" id="NF004743">
    <property type="entry name" value="PRK06076.1-4"/>
    <property type="match status" value="1"/>
</dbReference>
<dbReference type="RefSeq" id="WP_154078197.1">
    <property type="nucleotide sequence ID" value="NZ_CP045929.1"/>
</dbReference>
<dbReference type="GO" id="GO:0016655">
    <property type="term" value="F:oxidoreductase activity, acting on NAD(P)H, quinone or similar compound as acceptor"/>
    <property type="evidence" value="ECO:0007669"/>
    <property type="project" value="UniProtKB-UniRule"/>
</dbReference>
<feature type="region of interest" description="Disordered" evidence="7">
    <location>
        <begin position="381"/>
        <end position="443"/>
    </location>
</feature>
<dbReference type="KEGG" id="sace:GIY23_20760"/>
<dbReference type="GO" id="GO:0048038">
    <property type="term" value="F:quinone binding"/>
    <property type="evidence" value="ECO:0007669"/>
    <property type="project" value="UniProtKB-KW"/>
</dbReference>
<feature type="transmembrane region" description="Helical" evidence="5">
    <location>
        <begin position="321"/>
        <end position="343"/>
    </location>
</feature>
<sequence length="443" mass="47766">MTETATLLADDPIWLILIKVVGIFAFLVVMTLLTIWAERRVIGRMQHRPGPNRAGPFGVLQSLADGLKLAFKEDIRPLLADKWVYILAPVISATPALVAFSVIPMAPRVTIFGEETALQLVDLPVGLLVVLACASVGVYGIVLAGWASGSPYPLLGSLRSAAQVISYEIAMGLSFIAVILYAGTMSTSGIVDAQAQGWFFALLPFSFVVYAIAMVGETNRAPFDLPEAESELVGGFHTEYSSLKFALFFLAEYINMVTVSALATTLFLGGWRAPWPLSTVGDDYFNTGWWPLLWFLLKTLSFLFVFVWLRGTLPRMRYDQFMNLGWKVLVPVSLLWIMAAIVLRGLVTSETVSTAQIMWIGGGAVVLLVFLTALIPDKKPPEPEATAPLSGGGYPVPPLDLEVPQSPPRRTAVATSAGATGAASELPGDDGDTTTQEAPRGDV</sequence>
<evidence type="ECO:0000256" key="3">
    <source>
        <dbReference type="ARBA" id="ARBA00022989"/>
    </source>
</evidence>
<feature type="transmembrane region" description="Helical" evidence="5">
    <location>
        <begin position="355"/>
        <end position="375"/>
    </location>
</feature>
<feature type="transmembrane region" description="Helical" evidence="5">
    <location>
        <begin position="83"/>
        <end position="103"/>
    </location>
</feature>
<feature type="transmembrane region" description="Helical" evidence="5">
    <location>
        <begin position="245"/>
        <end position="268"/>
    </location>
</feature>
<evidence type="ECO:0000256" key="5">
    <source>
        <dbReference type="HAMAP-Rule" id="MF_01350"/>
    </source>
</evidence>
<dbReference type="GO" id="GO:0005886">
    <property type="term" value="C:plasma membrane"/>
    <property type="evidence" value="ECO:0007669"/>
    <property type="project" value="UniProtKB-SubCell"/>
</dbReference>
<comment type="catalytic activity">
    <reaction evidence="5">
        <text>a quinone + NADH + 5 H(+)(in) = a quinol + NAD(+) + 4 H(+)(out)</text>
        <dbReference type="Rhea" id="RHEA:57888"/>
        <dbReference type="ChEBI" id="CHEBI:15378"/>
        <dbReference type="ChEBI" id="CHEBI:24646"/>
        <dbReference type="ChEBI" id="CHEBI:57540"/>
        <dbReference type="ChEBI" id="CHEBI:57945"/>
        <dbReference type="ChEBI" id="CHEBI:132124"/>
    </reaction>
</comment>
<dbReference type="HAMAP" id="MF_01350">
    <property type="entry name" value="NDH1_NuoH"/>
    <property type="match status" value="1"/>
</dbReference>
<keyword evidence="5 6" id="KW-0520">NAD</keyword>
<feature type="transmembrane region" description="Helical" evidence="5">
    <location>
        <begin position="288"/>
        <end position="309"/>
    </location>
</feature>
<comment type="subcellular location">
    <subcellularLocation>
        <location evidence="5 6">Cell membrane</location>
        <topology evidence="5 6">Multi-pass membrane protein</topology>
    </subcellularLocation>
    <subcellularLocation>
        <location evidence="1">Membrane</location>
        <topology evidence="1">Multi-pass membrane protein</topology>
    </subcellularLocation>
</comment>
<dbReference type="PANTHER" id="PTHR11432">
    <property type="entry name" value="NADH DEHYDROGENASE SUBUNIT 1"/>
    <property type="match status" value="1"/>
</dbReference>
<keyword evidence="5" id="KW-1278">Translocase</keyword>
<accession>A0A5Q3QE27</accession>
<proteinExistence type="inferred from homology"/>
<feature type="compositionally biased region" description="Low complexity" evidence="7">
    <location>
        <begin position="411"/>
        <end position="424"/>
    </location>
</feature>
<dbReference type="NCBIfam" id="NF004741">
    <property type="entry name" value="PRK06076.1-2"/>
    <property type="match status" value="1"/>
</dbReference>
<protein>
    <recommendedName>
        <fullName evidence="5">NADH-quinone oxidoreductase subunit H</fullName>
        <ecNumber evidence="5">7.1.1.-</ecNumber>
    </recommendedName>
    <alternativeName>
        <fullName evidence="5">NADH dehydrogenase I subunit H</fullName>
    </alternativeName>
    <alternativeName>
        <fullName evidence="5">NDH-1 subunit H</fullName>
    </alternativeName>
</protein>
<keyword evidence="4 5" id="KW-0472">Membrane</keyword>
<name>A0A5Q3QE27_9PSEU</name>
<dbReference type="PANTHER" id="PTHR11432:SF3">
    <property type="entry name" value="NADH-UBIQUINONE OXIDOREDUCTASE CHAIN 1"/>
    <property type="match status" value="1"/>
</dbReference>
<evidence type="ECO:0000256" key="2">
    <source>
        <dbReference type="ARBA" id="ARBA00022692"/>
    </source>
</evidence>
<keyword evidence="3 5" id="KW-1133">Transmembrane helix</keyword>
<feature type="transmembrane region" description="Helical" evidence="5">
    <location>
        <begin position="123"/>
        <end position="144"/>
    </location>
</feature>
<dbReference type="PROSITE" id="PS00667">
    <property type="entry name" value="COMPLEX1_ND1_1"/>
    <property type="match status" value="1"/>
</dbReference>
<dbReference type="InterPro" id="IPR018086">
    <property type="entry name" value="NADH_UbQ_OxRdtase_su1_CS"/>
</dbReference>
<comment type="function">
    <text evidence="5">NDH-1 shuttles electrons from NADH, via FMN and iron-sulfur (Fe-S) centers, to quinones in the respiratory chain. The immediate electron acceptor for the enzyme in this species is believed to be ubiquinone. Couples the redox reaction to proton translocation (for every two electrons transferred, four hydrogen ions are translocated across the cytoplasmic membrane), and thus conserves the redox energy in a proton gradient. This subunit may bind ubiquinone.</text>
</comment>
<dbReference type="Proteomes" id="UP000371041">
    <property type="component" value="Chromosome"/>
</dbReference>
<keyword evidence="2 5" id="KW-0812">Transmembrane</keyword>
<evidence type="ECO:0000313" key="9">
    <source>
        <dbReference type="Proteomes" id="UP000371041"/>
    </source>
</evidence>
<organism evidence="8 9">
    <name type="scientific">Allosaccharopolyspora coralli</name>
    <dbReference type="NCBI Taxonomy" id="2665642"/>
    <lineage>
        <taxon>Bacteria</taxon>
        <taxon>Bacillati</taxon>
        <taxon>Actinomycetota</taxon>
        <taxon>Actinomycetes</taxon>
        <taxon>Pseudonocardiales</taxon>
        <taxon>Pseudonocardiaceae</taxon>
        <taxon>Allosaccharopolyspora</taxon>
    </lineage>
</organism>
<evidence type="ECO:0000256" key="6">
    <source>
        <dbReference type="RuleBase" id="RU000471"/>
    </source>
</evidence>
<keyword evidence="8" id="KW-0560">Oxidoreductase</keyword>
<dbReference type="GO" id="GO:0003954">
    <property type="term" value="F:NADH dehydrogenase activity"/>
    <property type="evidence" value="ECO:0007669"/>
    <property type="project" value="TreeGrafter"/>
</dbReference>
<evidence type="ECO:0000256" key="7">
    <source>
        <dbReference type="SAM" id="MobiDB-lite"/>
    </source>
</evidence>
<comment type="similarity">
    <text evidence="5 6">Belongs to the complex I subunit 1 family.</text>
</comment>
<feature type="transmembrane region" description="Helical" evidence="5">
    <location>
        <begin position="195"/>
        <end position="215"/>
    </location>
</feature>
<dbReference type="PROSITE" id="PS00668">
    <property type="entry name" value="COMPLEX1_ND1_2"/>
    <property type="match status" value="1"/>
</dbReference>
<dbReference type="Pfam" id="PF00146">
    <property type="entry name" value="NADHdh"/>
    <property type="match status" value="1"/>
</dbReference>
<dbReference type="InterPro" id="IPR001694">
    <property type="entry name" value="NADH_UbQ_OxRdtase_su1/FPO"/>
</dbReference>
<dbReference type="AlphaFoldDB" id="A0A5Q3QE27"/>
<reference evidence="9" key="1">
    <citation type="submission" date="2019-11" db="EMBL/GenBank/DDBJ databases">
        <title>The complete genome sequence of Saccharopolyspora sp. E2A.</title>
        <authorList>
            <person name="Zhang G."/>
        </authorList>
    </citation>
    <scope>NUCLEOTIDE SEQUENCE [LARGE SCALE GENOMIC DNA]</scope>
    <source>
        <strain evidence="9">E2A</strain>
    </source>
</reference>
<gene>
    <name evidence="5 8" type="primary">nuoH</name>
    <name evidence="8" type="ORF">GIY23_20760</name>
</gene>
<keyword evidence="5" id="KW-0874">Quinone</keyword>
<keyword evidence="5" id="KW-0830">Ubiquinone</keyword>
<keyword evidence="5" id="KW-1003">Cell membrane</keyword>
<evidence type="ECO:0000256" key="1">
    <source>
        <dbReference type="ARBA" id="ARBA00004141"/>
    </source>
</evidence>
<feature type="transmembrane region" description="Helical" evidence="5">
    <location>
        <begin position="164"/>
        <end position="183"/>
    </location>
</feature>
<comment type="subunit">
    <text evidence="5">NDH-1 is composed of 14 different subunits. Subunits NuoA, H, J, K, L, M, N constitute the membrane sector of the complex.</text>
</comment>
<evidence type="ECO:0000313" key="8">
    <source>
        <dbReference type="EMBL" id="QGK71626.1"/>
    </source>
</evidence>
<dbReference type="GO" id="GO:0009060">
    <property type="term" value="P:aerobic respiration"/>
    <property type="evidence" value="ECO:0007669"/>
    <property type="project" value="TreeGrafter"/>
</dbReference>
<feature type="transmembrane region" description="Helical" evidence="5">
    <location>
        <begin position="12"/>
        <end position="37"/>
    </location>
</feature>
<evidence type="ECO:0000256" key="4">
    <source>
        <dbReference type="ARBA" id="ARBA00023136"/>
    </source>
</evidence>